<feature type="binding site" evidence="3">
    <location>
        <position position="76"/>
    </location>
    <ligand>
        <name>substrate</name>
    </ligand>
</feature>
<feature type="binding site" evidence="3">
    <location>
        <begin position="15"/>
        <end position="17"/>
    </location>
    <ligand>
        <name>substrate</name>
    </ligand>
</feature>
<evidence type="ECO:0000256" key="2">
    <source>
        <dbReference type="PIRSR" id="PIRSR620019-1"/>
    </source>
</evidence>
<sequence length="588" mass="66368">MIATNKTNIVIIGASGHAKVIIDIIERLNTCHIVGLIDSFKPKGTKMFNYTIIGKESDLLTLTKEYDFNLGIIAIGDNWIRKTLHNRIHTICPEFDFISVIHPNAVIGKNVKIGKGSTIMAGAIVNSDAKIGKFCIVNTKASLGHDSSINDYTSLAPNTTIGGNVKIGTCSAICLSASVIQDLTIGKHTIVGAAALVIKNVGDFKMVYGIPAKVVKTISKGEKYLYQASDFVKDKFSNQKQGNFKIITEKEEWDDTLSQIGNYDFYHTYDYHFLSKTNTEKPILLYYTFENKMIALPLLLRDIAETGFNDATSVYGYAGPISKNIDYNFKNERFVQAIKKYLKSMNVIAVFSRLNPYIPYQQTILKNLGNIVSQGKIVNIDLNLDLEAQRAIYSSRLKTHVNKARRLCYIRKASSKEDLEAYISIYHENMDRVHAKKSYYFNKAYFKQIANSDNFKTDILLAIDNETNEIMAGSMFISTNSIVQYHLSGSKKKFLHATPTKLLIDEMRIIATHKGYKFFNLGGGLGGRDDDSLFDFKSSFSKDFKEFDLWKFIVNEKVYNDLILKKGMDTESDFFPLYRSLDDLNVNM</sequence>
<feature type="active site" description="Proton acceptor" evidence="2">
    <location>
        <position position="145"/>
    </location>
</feature>
<reference evidence="5 6" key="1">
    <citation type="submission" date="2019-03" db="EMBL/GenBank/DDBJ databases">
        <title>Genomic Encyclopedia of Type Strains, Phase IV (KMG-IV): sequencing the most valuable type-strain genomes for metagenomic binning, comparative biology and taxonomic classification.</title>
        <authorList>
            <person name="Goeker M."/>
        </authorList>
    </citation>
    <scope>NUCLEOTIDE SEQUENCE [LARGE SCALE GENOMIC DNA]</scope>
    <source>
        <strain evidence="5 6">DSM 18792</strain>
    </source>
</reference>
<dbReference type="GO" id="GO:0044038">
    <property type="term" value="P:cell wall macromolecule biosynthetic process"/>
    <property type="evidence" value="ECO:0007669"/>
    <property type="project" value="InterPro"/>
</dbReference>
<gene>
    <name evidence="5" type="ORF">EV196_106216</name>
</gene>
<evidence type="ECO:0000259" key="4">
    <source>
        <dbReference type="Pfam" id="PF17836"/>
    </source>
</evidence>
<dbReference type="InterPro" id="IPR016181">
    <property type="entry name" value="Acyl_CoA_acyltransferase"/>
</dbReference>
<comment type="similarity">
    <text evidence="1">Belongs to the transferase hexapeptide repeat family.</text>
</comment>
<dbReference type="Gene3D" id="3.40.630.30">
    <property type="match status" value="1"/>
</dbReference>
<dbReference type="GO" id="GO:0016755">
    <property type="term" value="F:aminoacyltransferase activity"/>
    <property type="evidence" value="ECO:0007669"/>
    <property type="project" value="InterPro"/>
</dbReference>
<proteinExistence type="inferred from homology"/>
<name>A0A4R1RGA9_9FLAO</name>
<dbReference type="NCBIfam" id="TIGR03570">
    <property type="entry name" value="NeuD_NnaD"/>
    <property type="match status" value="1"/>
</dbReference>
<feature type="site" description="Increases basicity of active site His" evidence="2">
    <location>
        <position position="146"/>
    </location>
</feature>
<feature type="domain" description="PglD N-terminal" evidence="4">
    <location>
        <begin position="8"/>
        <end position="88"/>
    </location>
</feature>
<dbReference type="Pfam" id="PF02388">
    <property type="entry name" value="FemAB"/>
    <property type="match status" value="1"/>
</dbReference>
<dbReference type="SUPFAM" id="SSF55729">
    <property type="entry name" value="Acyl-CoA N-acyltransferases (Nat)"/>
    <property type="match status" value="2"/>
</dbReference>
<dbReference type="Gene3D" id="2.160.10.10">
    <property type="entry name" value="Hexapeptide repeat proteins"/>
    <property type="match status" value="1"/>
</dbReference>
<evidence type="ECO:0000313" key="6">
    <source>
        <dbReference type="Proteomes" id="UP000295455"/>
    </source>
</evidence>
<dbReference type="RefSeq" id="WP_243652241.1">
    <property type="nucleotide sequence ID" value="NZ_OX156936.1"/>
</dbReference>
<protein>
    <submittedName>
        <fullName evidence="5">Sugar O-acyltransferase (Sialic acid O-acetyltransferase NeuD family)</fullName>
    </submittedName>
</protein>
<dbReference type="Pfam" id="PF17836">
    <property type="entry name" value="PglD_N"/>
    <property type="match status" value="1"/>
</dbReference>
<dbReference type="AlphaFoldDB" id="A0A4R1RGA9"/>
<dbReference type="PROSITE" id="PS51191">
    <property type="entry name" value="FEMABX"/>
    <property type="match status" value="1"/>
</dbReference>
<comment type="caution">
    <text evidence="5">The sequence shown here is derived from an EMBL/GenBank/DDBJ whole genome shotgun (WGS) entry which is preliminary data.</text>
</comment>
<keyword evidence="5" id="KW-0808">Transferase</keyword>
<dbReference type="SUPFAM" id="SSF51161">
    <property type="entry name" value="Trimeric LpxA-like enzymes"/>
    <property type="match status" value="1"/>
</dbReference>
<dbReference type="InterPro" id="IPR020019">
    <property type="entry name" value="AcTrfase_PglD-like"/>
</dbReference>
<keyword evidence="5" id="KW-0012">Acyltransferase</keyword>
<accession>A0A4R1RGA9</accession>
<dbReference type="Gene3D" id="3.40.50.20">
    <property type="match status" value="1"/>
</dbReference>
<keyword evidence="6" id="KW-1185">Reference proteome</keyword>
<dbReference type="PANTHER" id="PTHR43300">
    <property type="entry name" value="ACETYLTRANSFERASE"/>
    <property type="match status" value="1"/>
</dbReference>
<dbReference type="PANTHER" id="PTHR43300:SF7">
    <property type="entry name" value="UDP-N-ACETYLBACILLOSAMINE N-ACETYLTRANSFERASE"/>
    <property type="match status" value="1"/>
</dbReference>
<dbReference type="EMBL" id="SLUP01000006">
    <property type="protein sequence ID" value="TCL65025.1"/>
    <property type="molecule type" value="Genomic_DNA"/>
</dbReference>
<dbReference type="CDD" id="cd03360">
    <property type="entry name" value="LbH_AT_putative"/>
    <property type="match status" value="1"/>
</dbReference>
<dbReference type="InterPro" id="IPR011004">
    <property type="entry name" value="Trimer_LpxA-like_sf"/>
</dbReference>
<organism evidence="5 6">
    <name type="scientific">Mariniflexile fucanivorans</name>
    <dbReference type="NCBI Taxonomy" id="264023"/>
    <lineage>
        <taxon>Bacteria</taxon>
        <taxon>Pseudomonadati</taxon>
        <taxon>Bacteroidota</taxon>
        <taxon>Flavobacteriia</taxon>
        <taxon>Flavobacteriales</taxon>
        <taxon>Flavobacteriaceae</taxon>
        <taxon>Mariniflexile</taxon>
    </lineage>
</organism>
<evidence type="ECO:0000256" key="1">
    <source>
        <dbReference type="ARBA" id="ARBA00007274"/>
    </source>
</evidence>
<dbReference type="InterPro" id="IPR003447">
    <property type="entry name" value="FEMABX"/>
</dbReference>
<evidence type="ECO:0000313" key="5">
    <source>
        <dbReference type="EMBL" id="TCL65025.1"/>
    </source>
</evidence>
<dbReference type="InterPro" id="IPR041561">
    <property type="entry name" value="PglD_N"/>
</dbReference>
<evidence type="ECO:0000256" key="3">
    <source>
        <dbReference type="PIRSR" id="PIRSR620019-2"/>
    </source>
</evidence>
<dbReference type="InterPro" id="IPR050179">
    <property type="entry name" value="Trans_hexapeptide_repeat"/>
</dbReference>
<dbReference type="Proteomes" id="UP000295455">
    <property type="component" value="Unassembled WGS sequence"/>
</dbReference>